<keyword evidence="12" id="KW-1185">Reference proteome</keyword>
<keyword evidence="8 10" id="KW-1133">Transmembrane helix</keyword>
<evidence type="ECO:0000256" key="10">
    <source>
        <dbReference type="RuleBase" id="RU364125"/>
    </source>
</evidence>
<evidence type="ECO:0000256" key="5">
    <source>
        <dbReference type="ARBA" id="ARBA00022500"/>
    </source>
</evidence>
<reference evidence="11 12" key="1">
    <citation type="submission" date="2016-10" db="EMBL/GenBank/DDBJ databases">
        <authorList>
            <person name="de Groot N.N."/>
        </authorList>
    </citation>
    <scope>NUCLEOTIDE SEQUENCE [LARGE SCALE GENOMIC DNA]</scope>
    <source>
        <strain evidence="11 12">CGMCC 1.7056</strain>
    </source>
</reference>
<comment type="similarity">
    <text evidence="3 10">Belongs to the FliL family.</text>
</comment>
<dbReference type="InterPro" id="IPR005503">
    <property type="entry name" value="FliL"/>
</dbReference>
<dbReference type="GO" id="GO:0006935">
    <property type="term" value="P:chemotaxis"/>
    <property type="evidence" value="ECO:0007669"/>
    <property type="project" value="UniProtKB-KW"/>
</dbReference>
<evidence type="ECO:0000256" key="2">
    <source>
        <dbReference type="ARBA" id="ARBA00004162"/>
    </source>
</evidence>
<comment type="subcellular location">
    <subcellularLocation>
        <location evidence="2">Cell membrane</location>
        <topology evidence="2">Single-pass membrane protein</topology>
    </subcellularLocation>
</comment>
<keyword evidence="11" id="KW-0966">Cell projection</keyword>
<dbReference type="Pfam" id="PF03748">
    <property type="entry name" value="FliL"/>
    <property type="match status" value="1"/>
</dbReference>
<dbReference type="RefSeq" id="WP_091122674.1">
    <property type="nucleotide sequence ID" value="NZ_FOLB01000005.1"/>
</dbReference>
<evidence type="ECO:0000256" key="4">
    <source>
        <dbReference type="ARBA" id="ARBA00022475"/>
    </source>
</evidence>
<dbReference type="EMBL" id="FOLB01000005">
    <property type="protein sequence ID" value="SFC33087.1"/>
    <property type="molecule type" value="Genomic_DNA"/>
</dbReference>
<keyword evidence="4 10" id="KW-1003">Cell membrane</keyword>
<proteinExistence type="inferred from homology"/>
<dbReference type="Proteomes" id="UP000198832">
    <property type="component" value="Unassembled WGS sequence"/>
</dbReference>
<dbReference type="OrthoDB" id="3537056at2"/>
<organism evidence="11 12">
    <name type="scientific">Nocardioides terrae</name>
    <dbReference type="NCBI Taxonomy" id="574651"/>
    <lineage>
        <taxon>Bacteria</taxon>
        <taxon>Bacillati</taxon>
        <taxon>Actinomycetota</taxon>
        <taxon>Actinomycetes</taxon>
        <taxon>Propionibacteriales</taxon>
        <taxon>Nocardioidaceae</taxon>
        <taxon>Nocardioides</taxon>
    </lineage>
</organism>
<dbReference type="GO" id="GO:0071978">
    <property type="term" value="P:bacterial-type flagellum-dependent swarming motility"/>
    <property type="evidence" value="ECO:0007669"/>
    <property type="project" value="TreeGrafter"/>
</dbReference>
<dbReference type="AlphaFoldDB" id="A0A1I1IA59"/>
<gene>
    <name evidence="11" type="ORF">SAMN04487968_105205</name>
</gene>
<keyword evidence="6 10" id="KW-0812">Transmembrane</keyword>
<evidence type="ECO:0000256" key="9">
    <source>
        <dbReference type="ARBA" id="ARBA00023136"/>
    </source>
</evidence>
<comment type="function">
    <text evidence="1 10">Controls the rotational direction of flagella during chemotaxis.</text>
</comment>
<evidence type="ECO:0000256" key="6">
    <source>
        <dbReference type="ARBA" id="ARBA00022692"/>
    </source>
</evidence>
<protein>
    <recommendedName>
        <fullName evidence="10">Flagellar protein FliL</fullName>
    </recommendedName>
</protein>
<evidence type="ECO:0000313" key="11">
    <source>
        <dbReference type="EMBL" id="SFC33087.1"/>
    </source>
</evidence>
<evidence type="ECO:0000313" key="12">
    <source>
        <dbReference type="Proteomes" id="UP000198832"/>
    </source>
</evidence>
<feature type="transmembrane region" description="Helical" evidence="10">
    <location>
        <begin position="26"/>
        <end position="46"/>
    </location>
</feature>
<evidence type="ECO:0000256" key="8">
    <source>
        <dbReference type="ARBA" id="ARBA00022989"/>
    </source>
</evidence>
<dbReference type="PANTHER" id="PTHR35091:SF2">
    <property type="entry name" value="FLAGELLAR PROTEIN FLIL"/>
    <property type="match status" value="1"/>
</dbReference>
<dbReference type="STRING" id="574651.SAMN04487968_105205"/>
<keyword evidence="5 10" id="KW-0145">Chemotaxis</keyword>
<keyword evidence="7 10" id="KW-0283">Flagellar rotation</keyword>
<dbReference type="GO" id="GO:0005886">
    <property type="term" value="C:plasma membrane"/>
    <property type="evidence" value="ECO:0007669"/>
    <property type="project" value="UniProtKB-SubCell"/>
</dbReference>
<sequence>MTVTAMPKGEEEQAEQDGKKGKRVKLIAFVLVLVVAAAAGYFLVLAPKKGGTPPKPVAGAVLPLDSQQVNLAAGHYLRLGIALQLTEKAGEEVDGSKALDATIDVFSGLPVEEVTKKGGREALKKKLLADLEKRYEDEVMDVYFTEFVTQ</sequence>
<dbReference type="PANTHER" id="PTHR35091">
    <property type="entry name" value="FLAGELLAR PROTEIN FLIL"/>
    <property type="match status" value="1"/>
</dbReference>
<keyword evidence="11" id="KW-0969">Cilium</keyword>
<name>A0A1I1IA59_9ACTN</name>
<keyword evidence="9 10" id="KW-0472">Membrane</keyword>
<evidence type="ECO:0000256" key="3">
    <source>
        <dbReference type="ARBA" id="ARBA00008281"/>
    </source>
</evidence>
<dbReference type="GO" id="GO:0009425">
    <property type="term" value="C:bacterial-type flagellum basal body"/>
    <property type="evidence" value="ECO:0007669"/>
    <property type="project" value="InterPro"/>
</dbReference>
<keyword evidence="11" id="KW-0282">Flagellum</keyword>
<accession>A0A1I1IA59</accession>
<evidence type="ECO:0000256" key="1">
    <source>
        <dbReference type="ARBA" id="ARBA00002254"/>
    </source>
</evidence>
<evidence type="ECO:0000256" key="7">
    <source>
        <dbReference type="ARBA" id="ARBA00022779"/>
    </source>
</evidence>